<evidence type="ECO:0000313" key="3">
    <source>
        <dbReference type="EMBL" id="MDJ1182223.1"/>
    </source>
</evidence>
<proteinExistence type="predicted"/>
<dbReference type="RefSeq" id="WP_283756875.1">
    <property type="nucleotide sequence ID" value="NZ_JAQOSQ010000002.1"/>
</dbReference>
<evidence type="ECO:0000256" key="1">
    <source>
        <dbReference type="SAM" id="MobiDB-lite"/>
    </source>
</evidence>
<organism evidence="3 4">
    <name type="scientific">Roseofilum casamattae BLCC-M143</name>
    <dbReference type="NCBI Taxonomy" id="3022442"/>
    <lineage>
        <taxon>Bacteria</taxon>
        <taxon>Bacillati</taxon>
        <taxon>Cyanobacteriota</taxon>
        <taxon>Cyanophyceae</taxon>
        <taxon>Desertifilales</taxon>
        <taxon>Desertifilaceae</taxon>
        <taxon>Roseofilum</taxon>
        <taxon>Roseofilum casamattae</taxon>
    </lineage>
</organism>
<accession>A0ABT7BSQ7</accession>
<protein>
    <submittedName>
        <fullName evidence="3">Uncharacterized protein</fullName>
    </submittedName>
</protein>
<keyword evidence="4" id="KW-1185">Reference proteome</keyword>
<sequence>MLDRLKTFSTVSLLATVGVISLTSAAEAQFSQDPNPVLPDRAVVYQSIPELFDAAYYSNGGTYFYQRSIVGQVQNFLGLPRFSEANSRRSGELVNILHKNLTDVQNTSGPLVRTEDLYNPFDQNLVVSPSASVGADPIPPIPAPFVPFSTPVPPPAPLLPAPPPPAPEPQLF</sequence>
<gene>
    <name evidence="3" type="ORF">PMH09_03365</name>
</gene>
<evidence type="ECO:0000256" key="2">
    <source>
        <dbReference type="SAM" id="SignalP"/>
    </source>
</evidence>
<feature type="region of interest" description="Disordered" evidence="1">
    <location>
        <begin position="152"/>
        <end position="172"/>
    </location>
</feature>
<reference evidence="3 4" key="1">
    <citation type="submission" date="2023-01" db="EMBL/GenBank/DDBJ databases">
        <title>Novel diversity within Roseofilum (Cyanobacteria; Desertifilaceae) from marine benthic mats with descriptions of four novel species.</title>
        <authorList>
            <person name="Wang Y."/>
            <person name="Berthold D.E."/>
            <person name="Hu J."/>
            <person name="Lefler F.W."/>
            <person name="Laughinghouse H.D. IV."/>
        </authorList>
    </citation>
    <scope>NUCLEOTIDE SEQUENCE [LARGE SCALE GENOMIC DNA]</scope>
    <source>
        <strain evidence="3 4">BLCC-M143</strain>
    </source>
</reference>
<dbReference type="Proteomes" id="UP001232992">
    <property type="component" value="Unassembled WGS sequence"/>
</dbReference>
<keyword evidence="2" id="KW-0732">Signal</keyword>
<feature type="chain" id="PRO_5047334742" evidence="2">
    <location>
        <begin position="29"/>
        <end position="172"/>
    </location>
</feature>
<name>A0ABT7BSQ7_9CYAN</name>
<dbReference type="EMBL" id="JAQOSQ010000002">
    <property type="protein sequence ID" value="MDJ1182223.1"/>
    <property type="molecule type" value="Genomic_DNA"/>
</dbReference>
<feature type="signal peptide" evidence="2">
    <location>
        <begin position="1"/>
        <end position="28"/>
    </location>
</feature>
<evidence type="ECO:0000313" key="4">
    <source>
        <dbReference type="Proteomes" id="UP001232992"/>
    </source>
</evidence>
<comment type="caution">
    <text evidence="3">The sequence shown here is derived from an EMBL/GenBank/DDBJ whole genome shotgun (WGS) entry which is preliminary data.</text>
</comment>